<comment type="caution">
    <text evidence="2">The sequence shown here is derived from an EMBL/GenBank/DDBJ whole genome shotgun (WGS) entry which is preliminary data.</text>
</comment>
<evidence type="ECO:0000313" key="2">
    <source>
        <dbReference type="EMBL" id="KAG9967674.1"/>
    </source>
</evidence>
<organism evidence="2 3">
    <name type="scientific">Aureobasidium melanogenum</name>
    <name type="common">Aureobasidium pullulans var. melanogenum</name>
    <dbReference type="NCBI Taxonomy" id="46634"/>
    <lineage>
        <taxon>Eukaryota</taxon>
        <taxon>Fungi</taxon>
        <taxon>Dikarya</taxon>
        <taxon>Ascomycota</taxon>
        <taxon>Pezizomycotina</taxon>
        <taxon>Dothideomycetes</taxon>
        <taxon>Dothideomycetidae</taxon>
        <taxon>Dothideales</taxon>
        <taxon>Saccotheciaceae</taxon>
        <taxon>Aureobasidium</taxon>
    </lineage>
</organism>
<dbReference type="Proteomes" id="UP000729357">
    <property type="component" value="Unassembled WGS sequence"/>
</dbReference>
<name>A0A9P8FCI5_AURME</name>
<feature type="non-terminal residue" evidence="2">
    <location>
        <position position="50"/>
    </location>
</feature>
<reference evidence="2" key="2">
    <citation type="submission" date="2021-08" db="EMBL/GenBank/DDBJ databases">
        <authorList>
            <person name="Gostincar C."/>
            <person name="Sun X."/>
            <person name="Song Z."/>
            <person name="Gunde-Cimerman N."/>
        </authorList>
    </citation>
    <scope>NUCLEOTIDE SEQUENCE</scope>
    <source>
        <strain evidence="2">EXF-9298</strain>
    </source>
</reference>
<proteinExistence type="predicted"/>
<accession>A0A9P8FCI5</accession>
<protein>
    <submittedName>
        <fullName evidence="2">Uncharacterized protein</fullName>
    </submittedName>
</protein>
<dbReference type="EMBL" id="JAHFXS010003641">
    <property type="protein sequence ID" value="KAG9967674.1"/>
    <property type="molecule type" value="Genomic_DNA"/>
</dbReference>
<feature type="region of interest" description="Disordered" evidence="1">
    <location>
        <begin position="1"/>
        <end position="50"/>
    </location>
</feature>
<reference evidence="2" key="1">
    <citation type="journal article" date="2021" name="J Fungi (Basel)">
        <title>Virulence traits and population genomics of the black yeast Aureobasidium melanogenum.</title>
        <authorList>
            <person name="Cernosa A."/>
            <person name="Sun X."/>
            <person name="Gostincar C."/>
            <person name="Fang C."/>
            <person name="Gunde-Cimerman N."/>
            <person name="Song Z."/>
        </authorList>
    </citation>
    <scope>NUCLEOTIDE SEQUENCE</scope>
    <source>
        <strain evidence="2">EXF-9298</strain>
    </source>
</reference>
<evidence type="ECO:0000256" key="1">
    <source>
        <dbReference type="SAM" id="MobiDB-lite"/>
    </source>
</evidence>
<evidence type="ECO:0000313" key="3">
    <source>
        <dbReference type="Proteomes" id="UP000729357"/>
    </source>
</evidence>
<dbReference type="AlphaFoldDB" id="A0A9P8FCI5"/>
<feature type="non-terminal residue" evidence="2">
    <location>
        <position position="1"/>
    </location>
</feature>
<keyword evidence="3" id="KW-1185">Reference proteome</keyword>
<sequence length="50" mass="5883">WHEFESKALRKEKEREARRKDKESAEKRKLEGAAGDERELKRVKTGDAQA</sequence>
<gene>
    <name evidence="2" type="ORF">KCU98_g16223</name>
</gene>